<dbReference type="OrthoDB" id="10577050at2759"/>
<evidence type="ECO:0000313" key="1">
    <source>
        <dbReference type="EMBL" id="KAF3196463.1"/>
    </source>
</evidence>
<proteinExistence type="predicted"/>
<evidence type="ECO:0000313" key="2">
    <source>
        <dbReference type="EMBL" id="KAF3211269.1"/>
    </source>
</evidence>
<organism evidence="3 5">
    <name type="scientific">Orbilia oligospora</name>
    <name type="common">Nematode-trapping fungus</name>
    <name type="synonym">Arthrobotrys oligospora</name>
    <dbReference type="NCBI Taxonomy" id="2813651"/>
    <lineage>
        <taxon>Eukaryota</taxon>
        <taxon>Fungi</taxon>
        <taxon>Dikarya</taxon>
        <taxon>Ascomycota</taxon>
        <taxon>Pezizomycotina</taxon>
        <taxon>Orbiliomycetes</taxon>
        <taxon>Orbiliales</taxon>
        <taxon>Orbiliaceae</taxon>
        <taxon>Orbilia</taxon>
    </lineage>
</organism>
<accession>A0A7C8QHE2</accession>
<evidence type="ECO:0000313" key="3">
    <source>
        <dbReference type="EMBL" id="KAF3213362.1"/>
    </source>
</evidence>
<reference evidence="4 5" key="1">
    <citation type="submission" date="2019-06" db="EMBL/GenBank/DDBJ databases">
        <authorList>
            <person name="Palmer J.M."/>
        </authorList>
    </citation>
    <scope>NUCLEOTIDE SEQUENCE [LARGE SCALE GENOMIC DNA]</scope>
    <source>
        <strain evidence="1 4">TWF106</strain>
        <strain evidence="3 5">TWF191</strain>
        <strain evidence="2">TWF679</strain>
    </source>
</reference>
<evidence type="ECO:0000313" key="4">
    <source>
        <dbReference type="Proteomes" id="UP000472727"/>
    </source>
</evidence>
<dbReference type="Proteomes" id="UP000614610">
    <property type="component" value="Unassembled WGS sequence"/>
</dbReference>
<comment type="caution">
    <text evidence="3">The sequence shown here is derived from an EMBL/GenBank/DDBJ whole genome shotgun (WGS) entry which is preliminary data.</text>
</comment>
<dbReference type="Proteomes" id="UP000483672">
    <property type="component" value="Unassembled WGS sequence"/>
</dbReference>
<dbReference type="Proteomes" id="UP000472727">
    <property type="component" value="Unassembled WGS sequence"/>
</dbReference>
<dbReference type="AlphaFoldDB" id="A0A7C8QHE2"/>
<sequence>MHSYPTTNLKTTYTDREDTTTCQIQLVIDAPELYFGKFFSSASPEMKSDASDRIEQVPVIVNMFPTANRIDFSSSRWNVAMLRDPSIFDAVISHFFYEVTIYDMEALVTPPKPALSLEIECCS</sequence>
<dbReference type="EMBL" id="WIWT01000034">
    <property type="protein sequence ID" value="KAF3211269.1"/>
    <property type="molecule type" value="Genomic_DNA"/>
</dbReference>
<gene>
    <name evidence="1" type="ORF">TWF106_004833</name>
    <name evidence="3" type="ORF">TWF191_010120</name>
    <name evidence="2" type="ORF">TWF679_006438</name>
</gene>
<dbReference type="EMBL" id="WIWS01000218">
    <property type="protein sequence ID" value="KAF3196463.1"/>
    <property type="molecule type" value="Genomic_DNA"/>
</dbReference>
<name>A0A7C8QHE2_ORBOL</name>
<protein>
    <submittedName>
        <fullName evidence="3">Uncharacterized protein</fullName>
    </submittedName>
</protein>
<dbReference type="EMBL" id="WIPF01000078">
    <property type="protein sequence ID" value="KAF3213362.1"/>
    <property type="molecule type" value="Genomic_DNA"/>
</dbReference>
<evidence type="ECO:0000313" key="5">
    <source>
        <dbReference type="Proteomes" id="UP000483672"/>
    </source>
</evidence>